<keyword evidence="3 7" id="KW-0418">Kinase</keyword>
<evidence type="ECO:0000256" key="5">
    <source>
        <dbReference type="SAM" id="Phobius"/>
    </source>
</evidence>
<dbReference type="AlphaFoldDB" id="A0A397U1F9"/>
<keyword evidence="4" id="KW-0067">ATP-binding</keyword>
<dbReference type="PANTHER" id="PTHR44329:SF288">
    <property type="entry name" value="MITOGEN-ACTIVATED PROTEIN KINASE KINASE KINASE 20"/>
    <property type="match status" value="1"/>
</dbReference>
<gene>
    <name evidence="7" type="ORF">C2G38_2008560</name>
</gene>
<keyword evidence="8" id="KW-1185">Reference proteome</keyword>
<dbReference type="InterPro" id="IPR001245">
    <property type="entry name" value="Ser-Thr/Tyr_kinase_cat_dom"/>
</dbReference>
<feature type="non-terminal residue" evidence="7">
    <location>
        <position position="337"/>
    </location>
</feature>
<evidence type="ECO:0000256" key="1">
    <source>
        <dbReference type="ARBA" id="ARBA00022679"/>
    </source>
</evidence>
<keyword evidence="1" id="KW-0808">Transferase</keyword>
<dbReference type="Proteomes" id="UP000266673">
    <property type="component" value="Unassembled WGS sequence"/>
</dbReference>
<reference evidence="7 8" key="1">
    <citation type="submission" date="2018-06" db="EMBL/GenBank/DDBJ databases">
        <title>Comparative genomics reveals the genomic features of Rhizophagus irregularis, R. cerebriforme, R. diaphanum and Gigaspora rosea, and their symbiotic lifestyle signature.</title>
        <authorList>
            <person name="Morin E."/>
            <person name="San Clemente H."/>
            <person name="Chen E.C.H."/>
            <person name="De La Providencia I."/>
            <person name="Hainaut M."/>
            <person name="Kuo A."/>
            <person name="Kohler A."/>
            <person name="Murat C."/>
            <person name="Tang N."/>
            <person name="Roy S."/>
            <person name="Loubradou J."/>
            <person name="Henrissat B."/>
            <person name="Grigoriev I.V."/>
            <person name="Corradi N."/>
            <person name="Roux C."/>
            <person name="Martin F.M."/>
        </authorList>
    </citation>
    <scope>NUCLEOTIDE SEQUENCE [LARGE SCALE GENOMIC DNA]</scope>
    <source>
        <strain evidence="7 8">DAOM 194757</strain>
    </source>
</reference>
<comment type="caution">
    <text evidence="7">The sequence shown here is derived from an EMBL/GenBank/DDBJ whole genome shotgun (WGS) entry which is preliminary data.</text>
</comment>
<dbReference type="Gene3D" id="1.10.510.10">
    <property type="entry name" value="Transferase(Phosphotransferase) domain 1"/>
    <property type="match status" value="1"/>
</dbReference>
<dbReference type="PROSITE" id="PS50011">
    <property type="entry name" value="PROTEIN_KINASE_DOM"/>
    <property type="match status" value="1"/>
</dbReference>
<accession>A0A397U1F9</accession>
<keyword evidence="5" id="KW-0472">Membrane</keyword>
<feature type="transmembrane region" description="Helical" evidence="5">
    <location>
        <begin position="12"/>
        <end position="32"/>
    </location>
</feature>
<evidence type="ECO:0000256" key="3">
    <source>
        <dbReference type="ARBA" id="ARBA00022777"/>
    </source>
</evidence>
<evidence type="ECO:0000313" key="8">
    <source>
        <dbReference type="Proteomes" id="UP000266673"/>
    </source>
</evidence>
<dbReference type="PANTHER" id="PTHR44329">
    <property type="entry name" value="SERINE/THREONINE-PROTEIN KINASE TNNI3K-RELATED"/>
    <property type="match status" value="1"/>
</dbReference>
<evidence type="ECO:0000256" key="2">
    <source>
        <dbReference type="ARBA" id="ARBA00022741"/>
    </source>
</evidence>
<dbReference type="OrthoDB" id="4062651at2759"/>
<dbReference type="InterPro" id="IPR000719">
    <property type="entry name" value="Prot_kinase_dom"/>
</dbReference>
<organism evidence="7 8">
    <name type="scientific">Gigaspora rosea</name>
    <dbReference type="NCBI Taxonomy" id="44941"/>
    <lineage>
        <taxon>Eukaryota</taxon>
        <taxon>Fungi</taxon>
        <taxon>Fungi incertae sedis</taxon>
        <taxon>Mucoromycota</taxon>
        <taxon>Glomeromycotina</taxon>
        <taxon>Glomeromycetes</taxon>
        <taxon>Diversisporales</taxon>
        <taxon>Gigasporaceae</taxon>
        <taxon>Gigaspora</taxon>
    </lineage>
</organism>
<dbReference type="InterPro" id="IPR051681">
    <property type="entry name" value="Ser/Thr_Kinases-Pseudokinases"/>
</dbReference>
<keyword evidence="5" id="KW-0812">Transmembrane</keyword>
<dbReference type="GO" id="GO:0004674">
    <property type="term" value="F:protein serine/threonine kinase activity"/>
    <property type="evidence" value="ECO:0007669"/>
    <property type="project" value="TreeGrafter"/>
</dbReference>
<protein>
    <submittedName>
        <fullName evidence="7">Kinase-like domain-containing protein</fullName>
    </submittedName>
</protein>
<keyword evidence="5" id="KW-1133">Transmembrane helix</keyword>
<keyword evidence="2" id="KW-0547">Nucleotide-binding</keyword>
<dbReference type="InterPro" id="IPR011009">
    <property type="entry name" value="Kinase-like_dom_sf"/>
</dbReference>
<proteinExistence type="predicted"/>
<dbReference type="EMBL" id="QKWP01002259">
    <property type="protein sequence ID" value="RIB04082.1"/>
    <property type="molecule type" value="Genomic_DNA"/>
</dbReference>
<name>A0A397U1F9_9GLOM</name>
<dbReference type="GO" id="GO:0005524">
    <property type="term" value="F:ATP binding"/>
    <property type="evidence" value="ECO:0007669"/>
    <property type="project" value="UniProtKB-KW"/>
</dbReference>
<evidence type="ECO:0000313" key="7">
    <source>
        <dbReference type="EMBL" id="RIB04082.1"/>
    </source>
</evidence>
<sequence>MQLNNSELKVYGLTQGIVGFPLTALILVFNFIRDDDNGICANCNQYNTSKAWCRTCDPQKTTQGWTSGNKNIDDCIKEFQLKAINYKDVIEWIHFNRLDNIQKIGEGGFGSVFSATWLDGKRIVLNDGFTLGDRKYKHSRTPSCIVALKTLPGLQKNFLKEFKSYMEFRLMGGNLEVYGITQNTINNESLMVFQYANKGSLHNFLSSNFRELNWKNKLKQLVDISENLIKVHKAKYFHGDFHSGNILQDQYGNGDLISYIGDLGLSRKNDESELEDSVYGVLPYVAPEVFNYRPYTIASDIYSFGIIMTEISTGKPPYYDVEYDEALAIQICNGLRP</sequence>
<evidence type="ECO:0000259" key="6">
    <source>
        <dbReference type="PROSITE" id="PS50011"/>
    </source>
</evidence>
<evidence type="ECO:0000256" key="4">
    <source>
        <dbReference type="ARBA" id="ARBA00022840"/>
    </source>
</evidence>
<feature type="domain" description="Protein kinase" evidence="6">
    <location>
        <begin position="98"/>
        <end position="337"/>
    </location>
</feature>
<dbReference type="SUPFAM" id="SSF56112">
    <property type="entry name" value="Protein kinase-like (PK-like)"/>
    <property type="match status" value="1"/>
</dbReference>
<dbReference type="Pfam" id="PF07714">
    <property type="entry name" value="PK_Tyr_Ser-Thr"/>
    <property type="match status" value="1"/>
</dbReference>